<proteinExistence type="predicted"/>
<dbReference type="Proteomes" id="UP001419268">
    <property type="component" value="Unassembled WGS sequence"/>
</dbReference>
<gene>
    <name evidence="1" type="ORF">Scep_010048</name>
</gene>
<name>A0AAP0JUC8_9MAGN</name>
<evidence type="ECO:0000313" key="1">
    <source>
        <dbReference type="EMBL" id="KAK9140367.1"/>
    </source>
</evidence>
<sequence>MMWPQFKCSFGFNKSTPSLWGVSKSKPTRHCPCSPSSSRHCTSKTLHHIRPSSLRLAFGCSSSHFTFGLFLDRLRLLIVAFSASRYCARPLALPFASPALIVVHSLASARPLPVSLSLVV</sequence>
<keyword evidence="2" id="KW-1185">Reference proteome</keyword>
<dbReference type="AlphaFoldDB" id="A0AAP0JUC8"/>
<protein>
    <submittedName>
        <fullName evidence="1">Uncharacterized protein</fullName>
    </submittedName>
</protein>
<reference evidence="1 2" key="1">
    <citation type="submission" date="2024-01" db="EMBL/GenBank/DDBJ databases">
        <title>Genome assemblies of Stephania.</title>
        <authorList>
            <person name="Yang L."/>
        </authorList>
    </citation>
    <scope>NUCLEOTIDE SEQUENCE [LARGE SCALE GENOMIC DNA]</scope>
    <source>
        <strain evidence="1">JXDWG</strain>
        <tissue evidence="1">Leaf</tissue>
    </source>
</reference>
<evidence type="ECO:0000313" key="2">
    <source>
        <dbReference type="Proteomes" id="UP001419268"/>
    </source>
</evidence>
<dbReference type="EMBL" id="JBBNAG010000004">
    <property type="protein sequence ID" value="KAK9140367.1"/>
    <property type="molecule type" value="Genomic_DNA"/>
</dbReference>
<comment type="caution">
    <text evidence="1">The sequence shown here is derived from an EMBL/GenBank/DDBJ whole genome shotgun (WGS) entry which is preliminary data.</text>
</comment>
<accession>A0AAP0JUC8</accession>
<organism evidence="1 2">
    <name type="scientific">Stephania cephalantha</name>
    <dbReference type="NCBI Taxonomy" id="152367"/>
    <lineage>
        <taxon>Eukaryota</taxon>
        <taxon>Viridiplantae</taxon>
        <taxon>Streptophyta</taxon>
        <taxon>Embryophyta</taxon>
        <taxon>Tracheophyta</taxon>
        <taxon>Spermatophyta</taxon>
        <taxon>Magnoliopsida</taxon>
        <taxon>Ranunculales</taxon>
        <taxon>Menispermaceae</taxon>
        <taxon>Menispermoideae</taxon>
        <taxon>Cissampelideae</taxon>
        <taxon>Stephania</taxon>
    </lineage>
</organism>